<dbReference type="Gene3D" id="3.10.20.90">
    <property type="entry name" value="Phosphatidylinositol 3-kinase Catalytic Subunit, Chain A, domain 1"/>
    <property type="match status" value="1"/>
</dbReference>
<dbReference type="EMBL" id="JAANIU010000838">
    <property type="protein sequence ID" value="KAG1569888.1"/>
    <property type="molecule type" value="Genomic_DNA"/>
</dbReference>
<evidence type="ECO:0008006" key="7">
    <source>
        <dbReference type="Google" id="ProtNLM"/>
    </source>
</evidence>
<protein>
    <recommendedName>
        <fullName evidence="7">BAG domain-containing protein</fullName>
    </recommendedName>
</protein>
<keyword evidence="6" id="KW-1185">Reference proteome</keyword>
<dbReference type="InterPro" id="IPR000626">
    <property type="entry name" value="Ubiquitin-like_dom"/>
</dbReference>
<feature type="region of interest" description="Disordered" evidence="2">
    <location>
        <begin position="1"/>
        <end position="28"/>
    </location>
</feature>
<dbReference type="GO" id="GO:0005634">
    <property type="term" value="C:nucleus"/>
    <property type="evidence" value="ECO:0007669"/>
    <property type="project" value="TreeGrafter"/>
</dbReference>
<dbReference type="PROSITE" id="PS51035">
    <property type="entry name" value="BAG"/>
    <property type="match status" value="1"/>
</dbReference>
<evidence type="ECO:0000259" key="3">
    <source>
        <dbReference type="PROSITE" id="PS50053"/>
    </source>
</evidence>
<evidence type="ECO:0000259" key="4">
    <source>
        <dbReference type="PROSITE" id="PS51035"/>
    </source>
</evidence>
<dbReference type="AlphaFoldDB" id="A0A9P6Z4I2"/>
<proteinExistence type="predicted"/>
<dbReference type="InterPro" id="IPR039773">
    <property type="entry name" value="BAG_chaperone_regulator"/>
</dbReference>
<dbReference type="GO" id="GO:0051087">
    <property type="term" value="F:protein-folding chaperone binding"/>
    <property type="evidence" value="ECO:0007669"/>
    <property type="project" value="InterPro"/>
</dbReference>
<feature type="domain" description="Ubiquitin-like" evidence="3">
    <location>
        <begin position="57"/>
        <end position="111"/>
    </location>
</feature>
<organism evidence="5 6">
    <name type="scientific">Rhizopus delemar</name>
    <dbReference type="NCBI Taxonomy" id="936053"/>
    <lineage>
        <taxon>Eukaryota</taxon>
        <taxon>Fungi</taxon>
        <taxon>Fungi incertae sedis</taxon>
        <taxon>Mucoromycota</taxon>
        <taxon>Mucoromycotina</taxon>
        <taxon>Mucoromycetes</taxon>
        <taxon>Mucorales</taxon>
        <taxon>Mucorineae</taxon>
        <taxon>Rhizopodaceae</taxon>
        <taxon>Rhizopus</taxon>
    </lineage>
</organism>
<accession>A0A9P6Z4I2</accession>
<dbReference type="SUPFAM" id="SSF63491">
    <property type="entry name" value="BAG domain"/>
    <property type="match status" value="1"/>
</dbReference>
<dbReference type="SMART" id="SM00264">
    <property type="entry name" value="BAG"/>
    <property type="match status" value="1"/>
</dbReference>
<dbReference type="Pfam" id="PF02179">
    <property type="entry name" value="BAG"/>
    <property type="match status" value="1"/>
</dbReference>
<dbReference type="GO" id="GO:0000774">
    <property type="term" value="F:adenyl-nucleotide exchange factor activity"/>
    <property type="evidence" value="ECO:0007669"/>
    <property type="project" value="TreeGrafter"/>
</dbReference>
<name>A0A9P6Z4I2_9FUNG</name>
<dbReference type="Gene3D" id="1.20.58.120">
    <property type="entry name" value="BAG domain"/>
    <property type="match status" value="1"/>
</dbReference>
<feature type="domain" description="BAG" evidence="4">
    <location>
        <begin position="154"/>
        <end position="221"/>
    </location>
</feature>
<dbReference type="PROSITE" id="PS50053">
    <property type="entry name" value="UBIQUITIN_2"/>
    <property type="match status" value="1"/>
</dbReference>
<dbReference type="GO" id="GO:0005829">
    <property type="term" value="C:cytosol"/>
    <property type="evidence" value="ECO:0007669"/>
    <property type="project" value="TreeGrafter"/>
</dbReference>
<feature type="compositionally biased region" description="Basic and acidic residues" evidence="2">
    <location>
        <begin position="19"/>
        <end position="28"/>
    </location>
</feature>
<evidence type="ECO:0000313" key="6">
    <source>
        <dbReference type="Proteomes" id="UP000740926"/>
    </source>
</evidence>
<dbReference type="GO" id="GO:0050821">
    <property type="term" value="P:protein stabilization"/>
    <property type="evidence" value="ECO:0007669"/>
    <property type="project" value="TreeGrafter"/>
</dbReference>
<comment type="caution">
    <text evidence="5">The sequence shown here is derived from an EMBL/GenBank/DDBJ whole genome shotgun (WGS) entry which is preliminary data.</text>
</comment>
<dbReference type="Proteomes" id="UP000740926">
    <property type="component" value="Unassembled WGS sequence"/>
</dbReference>
<reference evidence="5 6" key="1">
    <citation type="journal article" date="2020" name="Microb. Genom.">
        <title>Genetic diversity of clinical and environmental Mucorales isolates obtained from an investigation of mucormycosis cases among solid organ transplant recipients.</title>
        <authorList>
            <person name="Nguyen M.H."/>
            <person name="Kaul D."/>
            <person name="Muto C."/>
            <person name="Cheng S.J."/>
            <person name="Richter R.A."/>
            <person name="Bruno V.M."/>
            <person name="Liu G."/>
            <person name="Beyhan S."/>
            <person name="Sundermann A.J."/>
            <person name="Mounaud S."/>
            <person name="Pasculle A.W."/>
            <person name="Nierman W.C."/>
            <person name="Driscoll E."/>
            <person name="Cumbie R."/>
            <person name="Clancy C.J."/>
            <person name="Dupont C.L."/>
        </authorList>
    </citation>
    <scope>NUCLEOTIDE SEQUENCE [LARGE SCALE GENOMIC DNA]</scope>
    <source>
        <strain evidence="5 6">GL24</strain>
    </source>
</reference>
<evidence type="ECO:0000313" key="5">
    <source>
        <dbReference type="EMBL" id="KAG1569888.1"/>
    </source>
</evidence>
<dbReference type="PANTHER" id="PTHR12329:SF16">
    <property type="entry name" value="BAG FAMILY MOLECULAR CHAPERONE REGULATOR 1"/>
    <property type="match status" value="1"/>
</dbReference>
<dbReference type="InterPro" id="IPR036533">
    <property type="entry name" value="BAG_dom_sf"/>
</dbReference>
<sequence length="234" mass="26341">MDSFTSFLNLKRPSSGKGDTQRKHNDQKQTENAIVISFQDVCYDIHFGHVPMEQLIVADLKERCKRITGVPLATMKLKVSGAFIKDDSASLQSSGIYRGCLIYVLGEKANTEQVKQTASGNPEEVGYMTRVSKIMEKVESSKSKIEQFDMMVIYILQGVETSSEKRKETEDLGIYLNEVLMQALIALDGVDCPFEFQTARANRKKGVKECQELLDRIEGSRSSLKQYFNSGMKI</sequence>
<dbReference type="GO" id="GO:0016020">
    <property type="term" value="C:membrane"/>
    <property type="evidence" value="ECO:0007669"/>
    <property type="project" value="TreeGrafter"/>
</dbReference>
<dbReference type="InterPro" id="IPR029071">
    <property type="entry name" value="Ubiquitin-like_domsf"/>
</dbReference>
<evidence type="ECO:0000256" key="2">
    <source>
        <dbReference type="SAM" id="MobiDB-lite"/>
    </source>
</evidence>
<dbReference type="SUPFAM" id="SSF54236">
    <property type="entry name" value="Ubiquitin-like"/>
    <property type="match status" value="1"/>
</dbReference>
<gene>
    <name evidence="5" type="ORF">G6F50_005978</name>
</gene>
<dbReference type="PANTHER" id="PTHR12329">
    <property type="entry name" value="BCL2-ASSOCIATED ATHANOGENE"/>
    <property type="match status" value="1"/>
</dbReference>
<dbReference type="InterPro" id="IPR003103">
    <property type="entry name" value="BAG_domain"/>
</dbReference>
<evidence type="ECO:0000256" key="1">
    <source>
        <dbReference type="ARBA" id="ARBA00023186"/>
    </source>
</evidence>
<keyword evidence="1" id="KW-0143">Chaperone</keyword>